<dbReference type="AlphaFoldDB" id="A0A9X2CEI2"/>
<organism evidence="2 3">
    <name type="scientific">Shewanella pneumatophori</name>
    <dbReference type="NCBI Taxonomy" id="314092"/>
    <lineage>
        <taxon>Bacteria</taxon>
        <taxon>Pseudomonadati</taxon>
        <taxon>Pseudomonadota</taxon>
        <taxon>Gammaproteobacteria</taxon>
        <taxon>Alteromonadales</taxon>
        <taxon>Shewanellaceae</taxon>
        <taxon>Shewanella</taxon>
    </lineage>
</organism>
<accession>A0A9X2CEI2</accession>
<feature type="domain" description="Immunity MXAN-0049 protein" evidence="1">
    <location>
        <begin position="61"/>
        <end position="175"/>
    </location>
</feature>
<gene>
    <name evidence="2" type="ORF">L2740_17320</name>
</gene>
<reference evidence="2" key="1">
    <citation type="submission" date="2022-01" db="EMBL/GenBank/DDBJ databases">
        <title>Whole genome-based taxonomy of the Shewanellaceae.</title>
        <authorList>
            <person name="Martin-Rodriguez A.J."/>
        </authorList>
    </citation>
    <scope>NUCLEOTIDE SEQUENCE</scope>
    <source>
        <strain evidence="2">KCTC 23973</strain>
    </source>
</reference>
<protein>
    <recommendedName>
        <fullName evidence="1">Immunity MXAN-0049 protein domain-containing protein</fullName>
    </recommendedName>
</protein>
<dbReference type="EMBL" id="JAKILB010000013">
    <property type="protein sequence ID" value="MCL1140298.1"/>
    <property type="molecule type" value="Genomic_DNA"/>
</dbReference>
<keyword evidence="3" id="KW-1185">Reference proteome</keyword>
<dbReference type="RefSeq" id="WP_248951329.1">
    <property type="nucleotide sequence ID" value="NZ_JAKILB010000013.1"/>
</dbReference>
<comment type="caution">
    <text evidence="2">The sequence shown here is derived from an EMBL/GenBank/DDBJ whole genome shotgun (WGS) entry which is preliminary data.</text>
</comment>
<proteinExistence type="predicted"/>
<evidence type="ECO:0000259" key="1">
    <source>
        <dbReference type="Pfam" id="PF07791"/>
    </source>
</evidence>
<evidence type="ECO:0000313" key="3">
    <source>
        <dbReference type="Proteomes" id="UP001139293"/>
    </source>
</evidence>
<dbReference type="Pfam" id="PF07791">
    <property type="entry name" value="Imm11"/>
    <property type="match status" value="1"/>
</dbReference>
<dbReference type="InterPro" id="IPR012433">
    <property type="entry name" value="Imm11"/>
</dbReference>
<name>A0A9X2CEI2_9GAMM</name>
<dbReference type="Proteomes" id="UP001139293">
    <property type="component" value="Unassembled WGS sequence"/>
</dbReference>
<evidence type="ECO:0000313" key="2">
    <source>
        <dbReference type="EMBL" id="MCL1140298.1"/>
    </source>
</evidence>
<sequence>MINEEYYVWTEDCQFGLLDAVNELTETVQNKRELLSVDEALAYRITTQGDSELLADVYYSPKFVLSEKLYALLRPYDLPYVQFIPANIEQLSAKFYLLKVINFISLIDEKKSKVTIRRGNIKNVVRFLLSSELANINLTDRLIFKVGHSPVTVVHKSIVDSLNAHNLQGLHFIPVTAWSPWAGGA</sequence>